<protein>
    <recommendedName>
        <fullName evidence="3">OmpA-like domain-containing protein</fullName>
    </recommendedName>
</protein>
<keyword evidence="2" id="KW-0732">Signal</keyword>
<accession>A0A2H0DXK9</accession>
<name>A0A2H0DXK9_9BACT</name>
<keyword evidence="1" id="KW-0175">Coiled coil</keyword>
<gene>
    <name evidence="4" type="ORF">COW81_03120</name>
</gene>
<proteinExistence type="predicted"/>
<evidence type="ECO:0000313" key="4">
    <source>
        <dbReference type="EMBL" id="PIP86912.1"/>
    </source>
</evidence>
<dbReference type="InterPro" id="IPR006665">
    <property type="entry name" value="OmpA-like"/>
</dbReference>
<dbReference type="SUPFAM" id="SSF103088">
    <property type="entry name" value="OmpA-like"/>
    <property type="match status" value="1"/>
</dbReference>
<dbReference type="Proteomes" id="UP000231143">
    <property type="component" value="Unassembled WGS sequence"/>
</dbReference>
<dbReference type="Gene3D" id="3.30.1330.60">
    <property type="entry name" value="OmpA-like domain"/>
    <property type="match status" value="1"/>
</dbReference>
<dbReference type="AlphaFoldDB" id="A0A2H0DXK9"/>
<evidence type="ECO:0000256" key="1">
    <source>
        <dbReference type="SAM" id="Coils"/>
    </source>
</evidence>
<sequence>MKKILMILALLAVTFTEASAQTAQMTSNSKFDIDKYAILAPMNDEIAGLCMTLKNETKIVIHGHHDSREYRKNSLIQNFGLSINRATEIKIRFVGCGIPAERIEVRGSWEAGDPRDVEGKESRTITILWGFRSIEEFYVSQNAYNDEMLRGLESIMSVAEEARDNSSEAATLAREARDASLRAEEASNRAARASEQTRDEVRNRLGNLFIRVGGSVNTSILLSGVSVGIGFQTGKRTDLSCEAYGEYGSHDRYLLERDDPINAILHWGTWYSVHCLVRYALVQKVDSVRSGVRFFTEFGPGLVHADYKGPIPSIGWNITALSTVLRGGVEVRSGPVGAELFVGENVYLFPNNRVDPTLATGKFAVGFHAGARVTLYL</sequence>
<evidence type="ECO:0000256" key="2">
    <source>
        <dbReference type="SAM" id="SignalP"/>
    </source>
</evidence>
<feature type="signal peptide" evidence="2">
    <location>
        <begin position="1"/>
        <end position="20"/>
    </location>
</feature>
<feature type="domain" description="OmpA-like" evidence="3">
    <location>
        <begin position="31"/>
        <end position="108"/>
    </location>
</feature>
<evidence type="ECO:0000259" key="3">
    <source>
        <dbReference type="Pfam" id="PF00691"/>
    </source>
</evidence>
<evidence type="ECO:0000313" key="5">
    <source>
        <dbReference type="Proteomes" id="UP000231143"/>
    </source>
</evidence>
<dbReference type="InterPro" id="IPR036737">
    <property type="entry name" value="OmpA-like_sf"/>
</dbReference>
<dbReference type="EMBL" id="PCTT01000041">
    <property type="protein sequence ID" value="PIP86912.1"/>
    <property type="molecule type" value="Genomic_DNA"/>
</dbReference>
<organism evidence="4 5">
    <name type="scientific">Candidatus Campbellbacteria bacterium CG22_combo_CG10-13_8_21_14_all_36_13</name>
    <dbReference type="NCBI Taxonomy" id="1974529"/>
    <lineage>
        <taxon>Bacteria</taxon>
        <taxon>Candidatus Campbelliibacteriota</taxon>
    </lineage>
</organism>
<feature type="chain" id="PRO_5013856644" description="OmpA-like domain-containing protein" evidence="2">
    <location>
        <begin position="21"/>
        <end position="377"/>
    </location>
</feature>
<dbReference type="Pfam" id="PF00691">
    <property type="entry name" value="OmpA"/>
    <property type="match status" value="1"/>
</dbReference>
<comment type="caution">
    <text evidence="4">The sequence shown here is derived from an EMBL/GenBank/DDBJ whole genome shotgun (WGS) entry which is preliminary data.</text>
</comment>
<feature type="coiled-coil region" evidence="1">
    <location>
        <begin position="169"/>
        <end position="196"/>
    </location>
</feature>
<reference evidence="4 5" key="1">
    <citation type="submission" date="2017-09" db="EMBL/GenBank/DDBJ databases">
        <title>Depth-based differentiation of microbial function through sediment-hosted aquifers and enrichment of novel symbionts in the deep terrestrial subsurface.</title>
        <authorList>
            <person name="Probst A.J."/>
            <person name="Ladd B."/>
            <person name="Jarett J.K."/>
            <person name="Geller-Mcgrath D.E."/>
            <person name="Sieber C.M."/>
            <person name="Emerson J.B."/>
            <person name="Anantharaman K."/>
            <person name="Thomas B.C."/>
            <person name="Malmstrom R."/>
            <person name="Stieglmeier M."/>
            <person name="Klingl A."/>
            <person name="Woyke T."/>
            <person name="Ryan C.M."/>
            <person name="Banfield J.F."/>
        </authorList>
    </citation>
    <scope>NUCLEOTIDE SEQUENCE [LARGE SCALE GENOMIC DNA]</scope>
    <source>
        <strain evidence="4">CG22_combo_CG10-13_8_21_14_all_36_13</strain>
    </source>
</reference>